<dbReference type="InterPro" id="IPR009100">
    <property type="entry name" value="AcylCoA_DH/oxidase_NM_dom_sf"/>
</dbReference>
<dbReference type="Proteomes" id="UP001597362">
    <property type="component" value="Unassembled WGS sequence"/>
</dbReference>
<organism evidence="1 2">
    <name type="scientific">Paenibacillus yanchengensis</name>
    <dbReference type="NCBI Taxonomy" id="2035833"/>
    <lineage>
        <taxon>Bacteria</taxon>
        <taxon>Bacillati</taxon>
        <taxon>Bacillota</taxon>
        <taxon>Bacilli</taxon>
        <taxon>Bacillales</taxon>
        <taxon>Paenibacillaceae</taxon>
        <taxon>Paenibacillus</taxon>
    </lineage>
</organism>
<sequence>MVDAEAESLFQLEHIIGSDLKPYVRSIDADAYYPLEYMQAVGKEGCLYSAGKCDEQVHRKSLYLLQQTSKTCMTTGFNLWCQLALLTYLRLSSNEQLKARFLQPLEDGRLRGGTGLSNPMKYYAGMNAILLKATRVNGGYVINGNLPMVSNLGENHLFAVIAEVEGERDEASSRIMLLVPFDSVGLKTKEQVGFLGLNGSATYACKFEKVFIADELVIAPDADEFIKLVRPVFVLYQIPLGLGVIEASIRSIEQAKQKQAGSNRYLPIQAEAIAIKLEQLQARMEQLLASSYDLSQVWHSLLQLRLDTVYITLEAVEAAMLHQGSGGYGLTSPPSRRLREAYFFANLTPTVRHLEKMLCRE</sequence>
<dbReference type="PANTHER" id="PTHR43884:SF12">
    <property type="entry name" value="ISOVALERYL-COA DEHYDROGENASE, MITOCHONDRIAL-RELATED"/>
    <property type="match status" value="1"/>
</dbReference>
<reference evidence="2" key="1">
    <citation type="journal article" date="2019" name="Int. J. Syst. Evol. Microbiol.">
        <title>The Global Catalogue of Microorganisms (GCM) 10K type strain sequencing project: providing services to taxonomists for standard genome sequencing and annotation.</title>
        <authorList>
            <consortium name="The Broad Institute Genomics Platform"/>
            <consortium name="The Broad Institute Genome Sequencing Center for Infectious Disease"/>
            <person name="Wu L."/>
            <person name="Ma J."/>
        </authorList>
    </citation>
    <scope>NUCLEOTIDE SEQUENCE [LARGE SCALE GENOMIC DNA]</scope>
    <source>
        <strain evidence="2">GH52</strain>
    </source>
</reference>
<protein>
    <submittedName>
        <fullName evidence="1">Acyl-CoA dehydrogenase</fullName>
    </submittedName>
</protein>
<dbReference type="PANTHER" id="PTHR43884">
    <property type="entry name" value="ACYL-COA DEHYDROGENASE"/>
    <property type="match status" value="1"/>
</dbReference>
<gene>
    <name evidence="1" type="ORF">ACFSJH_06225</name>
</gene>
<name>A0ABW4YI29_9BACL</name>
<proteinExistence type="predicted"/>
<dbReference type="EMBL" id="JBHUHO010000016">
    <property type="protein sequence ID" value="MFD2115329.1"/>
    <property type="molecule type" value="Genomic_DNA"/>
</dbReference>
<evidence type="ECO:0000313" key="2">
    <source>
        <dbReference type="Proteomes" id="UP001597362"/>
    </source>
</evidence>
<dbReference type="InterPro" id="IPR046373">
    <property type="entry name" value="Acyl-CoA_Oxase/DH_mid-dom_sf"/>
</dbReference>
<dbReference type="Gene3D" id="2.40.110.10">
    <property type="entry name" value="Butyryl-CoA Dehydrogenase, subunit A, domain 2"/>
    <property type="match status" value="1"/>
</dbReference>
<evidence type="ECO:0000313" key="1">
    <source>
        <dbReference type="EMBL" id="MFD2115329.1"/>
    </source>
</evidence>
<accession>A0ABW4YI29</accession>
<dbReference type="RefSeq" id="WP_377770380.1">
    <property type="nucleotide sequence ID" value="NZ_JBHUHO010000016.1"/>
</dbReference>
<dbReference type="SUPFAM" id="SSF56645">
    <property type="entry name" value="Acyl-CoA dehydrogenase NM domain-like"/>
    <property type="match status" value="1"/>
</dbReference>
<comment type="caution">
    <text evidence="1">The sequence shown here is derived from an EMBL/GenBank/DDBJ whole genome shotgun (WGS) entry which is preliminary data.</text>
</comment>
<keyword evidence="2" id="KW-1185">Reference proteome</keyword>